<organism evidence="6 7">
    <name type="scientific">Mycena sanguinolenta</name>
    <dbReference type="NCBI Taxonomy" id="230812"/>
    <lineage>
        <taxon>Eukaryota</taxon>
        <taxon>Fungi</taxon>
        <taxon>Dikarya</taxon>
        <taxon>Basidiomycota</taxon>
        <taxon>Agaricomycotina</taxon>
        <taxon>Agaricomycetes</taxon>
        <taxon>Agaricomycetidae</taxon>
        <taxon>Agaricales</taxon>
        <taxon>Marasmiineae</taxon>
        <taxon>Mycenaceae</taxon>
        <taxon>Mycena</taxon>
    </lineage>
</organism>
<evidence type="ECO:0000256" key="3">
    <source>
        <dbReference type="ARBA" id="ARBA00022833"/>
    </source>
</evidence>
<dbReference type="Proteomes" id="UP000623467">
    <property type="component" value="Unassembled WGS sequence"/>
</dbReference>
<keyword evidence="2 4" id="KW-0863">Zinc-finger</keyword>
<comment type="caution">
    <text evidence="6">The sequence shown here is derived from an EMBL/GenBank/DDBJ whole genome shotgun (WGS) entry which is preliminary data.</text>
</comment>
<dbReference type="SUPFAM" id="SSF144232">
    <property type="entry name" value="HIT/MYND zinc finger-like"/>
    <property type="match status" value="1"/>
</dbReference>
<keyword evidence="3" id="KW-0862">Zinc</keyword>
<feature type="domain" description="MYND-type" evidence="5">
    <location>
        <begin position="419"/>
        <end position="462"/>
    </location>
</feature>
<evidence type="ECO:0000256" key="2">
    <source>
        <dbReference type="ARBA" id="ARBA00022771"/>
    </source>
</evidence>
<dbReference type="InterPro" id="IPR002893">
    <property type="entry name" value="Znf_MYND"/>
</dbReference>
<keyword evidence="7" id="KW-1185">Reference proteome</keyword>
<accession>A0A8H7DHH0</accession>
<evidence type="ECO:0000259" key="5">
    <source>
        <dbReference type="PROSITE" id="PS50865"/>
    </source>
</evidence>
<reference evidence="6" key="1">
    <citation type="submission" date="2020-05" db="EMBL/GenBank/DDBJ databases">
        <title>Mycena genomes resolve the evolution of fungal bioluminescence.</title>
        <authorList>
            <person name="Tsai I.J."/>
        </authorList>
    </citation>
    <scope>NUCLEOTIDE SEQUENCE</scope>
    <source>
        <strain evidence="6">160909Yilan</strain>
    </source>
</reference>
<dbReference type="PROSITE" id="PS50865">
    <property type="entry name" value="ZF_MYND_2"/>
    <property type="match status" value="1"/>
</dbReference>
<name>A0A8H7DHH0_9AGAR</name>
<evidence type="ECO:0000313" key="7">
    <source>
        <dbReference type="Proteomes" id="UP000623467"/>
    </source>
</evidence>
<sequence>MARNAQHHAELVRKLSAAPSRYIQTARQQSAPGLAALLDLSSVWVDVPQTIELGAVDVFLSHLRSDKAPALTRTPRRWQSDADFAHLSLVGISAMNPLIDDPRYQAQSRAVLDGWQGIFKWCSYIYDARVDSDSAQNRRMFFDSIFVVAMIETPGCLELVTKLWALEDIPAGVDSIILGPASTEILGNLLKFADVLGKGDIHKRVIEAAGGDIDFIVQLALGRVKKATKTINPDLGSLALSWHIDFIAQLCHPYPHPLRRAFFDADVIAIVTGSFVALSRIIARNPTPGCISMMTSCFNFFVRYLEGDDYLSLVHAVKAGFLPAFLDCSPMFSQMAEEGVENALNIMVNVLPCYLVYRSFIEAVAPVMKKLNKTPHYQRLIAQPMTNTAWSSFVALLEKRQSPLKHIYKLHSEGSPVSCDYIKRRLIDVKHNFKKCAACEAVYYCSPECQKLAWKSSHRAVCKEMKDERTGHREKGRPKSDLAALHGLAQWTADVNFAAFHTIAEKDFPDTPHEDLMPCIDFLRVPEEFSVKVIKPGILVLNFHLPTPRLVNTVSN</sequence>
<dbReference type="GO" id="GO:0008270">
    <property type="term" value="F:zinc ion binding"/>
    <property type="evidence" value="ECO:0007669"/>
    <property type="project" value="UniProtKB-KW"/>
</dbReference>
<dbReference type="OrthoDB" id="2992749at2759"/>
<dbReference type="Gene3D" id="6.10.140.2220">
    <property type="match status" value="1"/>
</dbReference>
<evidence type="ECO:0000256" key="1">
    <source>
        <dbReference type="ARBA" id="ARBA00022723"/>
    </source>
</evidence>
<evidence type="ECO:0000256" key="4">
    <source>
        <dbReference type="PROSITE-ProRule" id="PRU00134"/>
    </source>
</evidence>
<gene>
    <name evidence="6" type="ORF">MSAN_00334600</name>
</gene>
<keyword evidence="1" id="KW-0479">Metal-binding</keyword>
<dbReference type="AlphaFoldDB" id="A0A8H7DHH0"/>
<evidence type="ECO:0000313" key="6">
    <source>
        <dbReference type="EMBL" id="KAF7374500.1"/>
    </source>
</evidence>
<dbReference type="EMBL" id="JACAZH010000002">
    <property type="protein sequence ID" value="KAF7374500.1"/>
    <property type="molecule type" value="Genomic_DNA"/>
</dbReference>
<dbReference type="Pfam" id="PF01753">
    <property type="entry name" value="zf-MYND"/>
    <property type="match status" value="1"/>
</dbReference>
<proteinExistence type="predicted"/>
<protein>
    <submittedName>
        <fullName evidence="6">MYND-type domain-containing protein</fullName>
    </submittedName>
</protein>